<evidence type="ECO:0000313" key="4">
    <source>
        <dbReference type="EMBL" id="KAB8275663.1"/>
    </source>
</evidence>
<proteinExistence type="predicted"/>
<evidence type="ECO:0000256" key="1">
    <source>
        <dbReference type="SAM" id="MobiDB-lite"/>
    </source>
</evidence>
<evidence type="ECO:0000256" key="2">
    <source>
        <dbReference type="SAM" id="Phobius"/>
    </source>
</evidence>
<protein>
    <recommendedName>
        <fullName evidence="6">Mid2 domain-containing protein</fullName>
    </recommendedName>
</protein>
<keyword evidence="5" id="KW-1185">Reference proteome</keyword>
<feature type="signal peptide" evidence="3">
    <location>
        <begin position="1"/>
        <end position="23"/>
    </location>
</feature>
<evidence type="ECO:0000313" key="5">
    <source>
        <dbReference type="Proteomes" id="UP000326289"/>
    </source>
</evidence>
<feature type="transmembrane region" description="Helical" evidence="2">
    <location>
        <begin position="180"/>
        <end position="201"/>
    </location>
</feature>
<dbReference type="AlphaFoldDB" id="A0A5N6JD11"/>
<sequence>MAPKSLCQLGVLLFFRLVLPVSSHFYFIVPPPPGQNNTLDLNPWYDIGQDLNLTWNGTPTDYISIAIHQRRPARDEAEFILKNVSGLTHFPWTITTKKNLTESHIFYLDIYPGENPRPTASSRWFNLSDPSTSSAIPSPTTFTRISSSSSGLSEPTQTAIPTKPDSSSPGSNSLDTGAKVALGLGIPLAVTVGALAGILIVRRFRRKKVMENSVTGYRVPVDKSGCQMVGPAELDDTARKLEPVEMPTDNH</sequence>
<dbReference type="EMBL" id="ML732780">
    <property type="protein sequence ID" value="KAB8275663.1"/>
    <property type="molecule type" value="Genomic_DNA"/>
</dbReference>
<feature type="chain" id="PRO_5024857217" description="Mid2 domain-containing protein" evidence="3">
    <location>
        <begin position="24"/>
        <end position="251"/>
    </location>
</feature>
<name>A0A5N6JD11_9EURO</name>
<keyword evidence="2" id="KW-1133">Transmembrane helix</keyword>
<dbReference type="Proteomes" id="UP000326289">
    <property type="component" value="Unassembled WGS sequence"/>
</dbReference>
<keyword evidence="3" id="KW-0732">Signal</keyword>
<gene>
    <name evidence="4" type="ORF">BDV30DRAFT_207192</name>
</gene>
<accession>A0A5N6JD11</accession>
<reference evidence="4 5" key="1">
    <citation type="submission" date="2019-04" db="EMBL/GenBank/DDBJ databases">
        <title>Fungal friends and foes A comparative genomics study of 23 Aspergillus species from section Flavi.</title>
        <authorList>
            <consortium name="DOE Joint Genome Institute"/>
            <person name="Kjaerbolling I."/>
            <person name="Vesth T.C."/>
            <person name="Frisvad J.C."/>
            <person name="Nybo J.L."/>
            <person name="Theobald S."/>
            <person name="Kildgaard S."/>
            <person name="Petersen T.I."/>
            <person name="Kuo A."/>
            <person name="Sato A."/>
            <person name="Lyhne E.K."/>
            <person name="Kogle M.E."/>
            <person name="Wiebenga A."/>
            <person name="Kun R.S."/>
            <person name="Lubbers R.J."/>
            <person name="Makela M.R."/>
            <person name="Barry K."/>
            <person name="Chovatia M."/>
            <person name="Clum A."/>
            <person name="Daum C."/>
            <person name="Haridas S."/>
            <person name="He G."/>
            <person name="LaButti K."/>
            <person name="Lipzen A."/>
            <person name="Mondo S."/>
            <person name="Pangilinan J."/>
            <person name="Riley R."/>
            <person name="Salamov A."/>
            <person name="Simmons B.A."/>
            <person name="Magnuson J.K."/>
            <person name="Henrissat B."/>
            <person name="Mortensen U.H."/>
            <person name="Larsen T.O."/>
            <person name="De vries R.P."/>
            <person name="Grigoriev I.V."/>
            <person name="Machida M."/>
            <person name="Baker S.E."/>
            <person name="Andersen M.R."/>
        </authorList>
    </citation>
    <scope>NUCLEOTIDE SEQUENCE [LARGE SCALE GENOMIC DNA]</scope>
    <source>
        <strain evidence="4 5">CBS 117635</strain>
    </source>
</reference>
<keyword evidence="2" id="KW-0472">Membrane</keyword>
<evidence type="ECO:0000256" key="3">
    <source>
        <dbReference type="SAM" id="SignalP"/>
    </source>
</evidence>
<keyword evidence="2" id="KW-0812">Transmembrane</keyword>
<organism evidence="4 5">
    <name type="scientific">Aspergillus minisclerotigenes</name>
    <dbReference type="NCBI Taxonomy" id="656917"/>
    <lineage>
        <taxon>Eukaryota</taxon>
        <taxon>Fungi</taxon>
        <taxon>Dikarya</taxon>
        <taxon>Ascomycota</taxon>
        <taxon>Pezizomycotina</taxon>
        <taxon>Eurotiomycetes</taxon>
        <taxon>Eurotiomycetidae</taxon>
        <taxon>Eurotiales</taxon>
        <taxon>Aspergillaceae</taxon>
        <taxon>Aspergillus</taxon>
        <taxon>Aspergillus subgen. Circumdati</taxon>
    </lineage>
</organism>
<evidence type="ECO:0008006" key="6">
    <source>
        <dbReference type="Google" id="ProtNLM"/>
    </source>
</evidence>
<feature type="compositionally biased region" description="Low complexity" evidence="1">
    <location>
        <begin position="130"/>
        <end position="141"/>
    </location>
</feature>
<feature type="compositionally biased region" description="Polar residues" evidence="1">
    <location>
        <begin position="142"/>
        <end position="173"/>
    </location>
</feature>
<feature type="region of interest" description="Disordered" evidence="1">
    <location>
        <begin position="130"/>
        <end position="173"/>
    </location>
</feature>